<proteinExistence type="predicted"/>
<dbReference type="FunFam" id="3.20.20.100:FF:000011">
    <property type="entry name" value="Aldo/keto reductase"/>
    <property type="match status" value="1"/>
</dbReference>
<comment type="caution">
    <text evidence="2">The sequence shown here is derived from an EMBL/GenBank/DDBJ whole genome shotgun (WGS) entry which is preliminary data.</text>
</comment>
<dbReference type="GO" id="GO:0005829">
    <property type="term" value="C:cytosol"/>
    <property type="evidence" value="ECO:0007669"/>
    <property type="project" value="TreeGrafter"/>
</dbReference>
<dbReference type="EMBL" id="LSRL02000052">
    <property type="protein sequence ID" value="TDG46875.1"/>
    <property type="molecule type" value="Genomic_DNA"/>
</dbReference>
<accession>A0A484BGF1</accession>
<dbReference type="STRING" id="7232.A0A484BGF1"/>
<feature type="domain" description="NADP-dependent oxidoreductase" evidence="1">
    <location>
        <begin position="222"/>
        <end position="490"/>
    </location>
</feature>
<dbReference type="OMA" id="QICREND"/>
<feature type="domain" description="NADP-dependent oxidoreductase" evidence="1">
    <location>
        <begin position="36"/>
        <end position="190"/>
    </location>
</feature>
<dbReference type="InterPro" id="IPR036812">
    <property type="entry name" value="NAD(P)_OxRdtase_dom_sf"/>
</dbReference>
<dbReference type="GO" id="GO:0010349">
    <property type="term" value="F:L-galactose dehydrogenase activity"/>
    <property type="evidence" value="ECO:0007669"/>
    <property type="project" value="InterPro"/>
</dbReference>
<dbReference type="OrthoDB" id="48988at2759"/>
<protein>
    <recommendedName>
        <fullName evidence="1">NADP-dependent oxidoreductase domain-containing protein</fullName>
    </recommendedName>
</protein>
<reference evidence="2 3" key="1">
    <citation type="journal article" date="2019" name="J. Hered.">
        <title>An Improved Genome Assembly for Drosophila navojoa, the Basal Species in the mojavensis Cluster.</title>
        <authorList>
            <person name="Vanderlinde T."/>
            <person name="Dupim E.G."/>
            <person name="Nazario-Yepiz N.O."/>
            <person name="Carvalho A.B."/>
        </authorList>
    </citation>
    <scope>NUCLEOTIDE SEQUENCE [LARGE SCALE GENOMIC DNA]</scope>
    <source>
        <strain evidence="2">Navoj_Jal97</strain>
        <tissue evidence="2">Whole organism</tissue>
    </source>
</reference>
<keyword evidence="3" id="KW-1185">Reference proteome</keyword>
<name>A0A484BGF1_DRONA</name>
<dbReference type="InterPro" id="IPR020471">
    <property type="entry name" value="AKR"/>
</dbReference>
<dbReference type="Proteomes" id="UP000295192">
    <property type="component" value="Unassembled WGS sequence"/>
</dbReference>
<gene>
    <name evidence="2" type="ORF">AWZ03_006759</name>
</gene>
<dbReference type="SUPFAM" id="SSF51430">
    <property type="entry name" value="NAD(P)-linked oxidoreductase"/>
    <property type="match status" value="2"/>
</dbReference>
<dbReference type="PANTHER" id="PTHR42686">
    <property type="entry name" value="GH17980P-RELATED"/>
    <property type="match status" value="1"/>
</dbReference>
<dbReference type="AlphaFoldDB" id="A0A484BGF1"/>
<dbReference type="CDD" id="cd19163">
    <property type="entry name" value="AKR_galDH"/>
    <property type="match status" value="1"/>
</dbReference>
<evidence type="ECO:0000313" key="2">
    <source>
        <dbReference type="EMBL" id="TDG46875.1"/>
    </source>
</evidence>
<evidence type="ECO:0000313" key="3">
    <source>
        <dbReference type="Proteomes" id="UP000295192"/>
    </source>
</evidence>
<dbReference type="PANTHER" id="PTHR42686:SF1">
    <property type="entry name" value="GH17980P-RELATED"/>
    <property type="match status" value="1"/>
</dbReference>
<evidence type="ECO:0000259" key="1">
    <source>
        <dbReference type="Pfam" id="PF00248"/>
    </source>
</evidence>
<dbReference type="InterPro" id="IPR023210">
    <property type="entry name" value="NADP_OxRdtase_dom"/>
</dbReference>
<dbReference type="Gene3D" id="3.20.20.100">
    <property type="entry name" value="NADP-dependent oxidoreductase domain"/>
    <property type="match status" value="2"/>
</dbReference>
<dbReference type="PRINTS" id="PR00069">
    <property type="entry name" value="ALDKETRDTASE"/>
</dbReference>
<sequence length="518" mass="58229">MSRTLPATFVKGFHNEELVRRMEYRKLGGTNLKVSKIALGGATLSALFDKKFDEEEGIRTVQEAIKSGINYIDTAPFYGQGQSEQVLGKALMDVPREAYYIATKVGRYELEPERMFDFSAAKTRESVKKSLGLLGLDYVDVLQVHDVDAAPSLDLVLKETIPVLEEFVKAGKARFIGITGYDVDVLKECAERAQGRVELSNCLLMSLAVFSSSPTAGDRRCRRFDLDEGIKTVQEALRAGINYIDTAPWYGQGRSEEVLGKALKDVPREAYYIATKVARYELDYENMFDFSARKTRESVEKSLQLLGLEYVDVIQIHDVEFAENLDIVLNETLPALEQLVKEGKAKFIGLSAYPLSVLKECISRAEGRFDTVLTYARYTLLDNSLVDYLDFFKSQNLGIICAAAHALGLLTNAGPQPWHPAPDDQKATARQAAEVCIKQGVQLGKLAMYYTSRLRDVSTFLVGNQTRQLLHTNLTAFYHGLSQQEQEVLQHLRENVLVKSSHWEGIELERYWAAMKKK</sequence>
<dbReference type="Pfam" id="PF00248">
    <property type="entry name" value="Aldo_ket_red"/>
    <property type="match status" value="2"/>
</dbReference>
<organism evidence="2 3">
    <name type="scientific">Drosophila navojoa</name>
    <name type="common">Fruit fly</name>
    <dbReference type="NCBI Taxonomy" id="7232"/>
    <lineage>
        <taxon>Eukaryota</taxon>
        <taxon>Metazoa</taxon>
        <taxon>Ecdysozoa</taxon>
        <taxon>Arthropoda</taxon>
        <taxon>Hexapoda</taxon>
        <taxon>Insecta</taxon>
        <taxon>Pterygota</taxon>
        <taxon>Neoptera</taxon>
        <taxon>Endopterygota</taxon>
        <taxon>Diptera</taxon>
        <taxon>Brachycera</taxon>
        <taxon>Muscomorpha</taxon>
        <taxon>Ephydroidea</taxon>
        <taxon>Drosophilidae</taxon>
        <taxon>Drosophila</taxon>
    </lineage>
</organism>
<dbReference type="InterPro" id="IPR044479">
    <property type="entry name" value="LGALDH-like"/>
</dbReference>